<keyword evidence="4 5" id="KW-0413">Isomerase</keyword>
<feature type="binding site" evidence="5 7">
    <location>
        <position position="128"/>
    </location>
    <ligand>
        <name>substrate</name>
    </ligand>
</feature>
<comment type="similarity">
    <text evidence="5">Belongs to the alanine racemase family.</text>
</comment>
<comment type="cofactor">
    <cofactor evidence="2 5 6">
        <name>pyridoxal 5'-phosphate</name>
        <dbReference type="ChEBI" id="CHEBI:597326"/>
    </cofactor>
</comment>
<dbReference type="UniPathway" id="UPA00042">
    <property type="reaction ID" value="UER00497"/>
</dbReference>
<dbReference type="GO" id="GO:0030170">
    <property type="term" value="F:pyridoxal phosphate binding"/>
    <property type="evidence" value="ECO:0007669"/>
    <property type="project" value="UniProtKB-UniRule"/>
</dbReference>
<evidence type="ECO:0000256" key="7">
    <source>
        <dbReference type="PIRSR" id="PIRSR600821-52"/>
    </source>
</evidence>
<dbReference type="AlphaFoldDB" id="A0A0P8B3U0"/>
<dbReference type="CDD" id="cd06827">
    <property type="entry name" value="PLPDE_III_AR_proteobact"/>
    <property type="match status" value="1"/>
</dbReference>
<dbReference type="EC" id="5.1.1.1" evidence="5"/>
<dbReference type="FunFam" id="3.20.20.10:FF:000002">
    <property type="entry name" value="Alanine racemase"/>
    <property type="match status" value="1"/>
</dbReference>
<reference evidence="9 10" key="1">
    <citation type="submission" date="2015-09" db="EMBL/GenBank/DDBJ databases">
        <title>Identification and resolution of microdiversity through metagenomic sequencing of parallel consortia.</title>
        <authorList>
            <person name="Nelson W.C."/>
            <person name="Romine M.F."/>
            <person name="Lindemann S.R."/>
        </authorList>
    </citation>
    <scope>NUCLEOTIDE SEQUENCE [LARGE SCALE GENOMIC DNA]</scope>
    <source>
        <strain evidence="9">HL-55</strain>
    </source>
</reference>
<evidence type="ECO:0000256" key="3">
    <source>
        <dbReference type="ARBA" id="ARBA00022898"/>
    </source>
</evidence>
<dbReference type="PROSITE" id="PS00395">
    <property type="entry name" value="ALANINE_RACEMASE"/>
    <property type="match status" value="1"/>
</dbReference>
<dbReference type="Pfam" id="PF00842">
    <property type="entry name" value="Ala_racemase_C"/>
    <property type="match status" value="1"/>
</dbReference>
<evidence type="ECO:0000313" key="10">
    <source>
        <dbReference type="Proteomes" id="UP000050416"/>
    </source>
</evidence>
<accession>A0A0P8B3U0</accession>
<evidence type="ECO:0000256" key="4">
    <source>
        <dbReference type="ARBA" id="ARBA00023235"/>
    </source>
</evidence>
<sequence>MPRSTVARIDLDALRFNYRLASEKAGNARAMAVIKADGYGHGIANIAGALAKDVGKYAVACIEEAFAIRDSGCRQPVVLLQGVHAATDFSDCVANDFEPALHCHQQLQWLADGAAPKFWLKVNTGMNRLGFRPDELPGVIAALEDAGQKSQLIGFVTHFACADDPDSTMTADQTRCFEAATALWPELMRSVGNSAAHFRPGQPLYDWSRPGIMLYGASPMIGKTGPELGLRPVMTLQAPLISTRTVQAGESIGYGASWVADQETRMGMVAIGYGDGYPRHAGTGTPAAVGGKRIRLLGRVSMDMLAVDLTMVPEAREGDPVELWGATVSVDEVAACAGTIGYELLTGVTSRVPRVCG</sequence>
<evidence type="ECO:0000256" key="5">
    <source>
        <dbReference type="HAMAP-Rule" id="MF_01201"/>
    </source>
</evidence>
<comment type="caution">
    <text evidence="9">The sequence shown here is derived from an EMBL/GenBank/DDBJ whole genome shotgun (WGS) entry which is preliminary data.</text>
</comment>
<comment type="function">
    <text evidence="5">Catalyzes the interconversion of L-alanine and D-alanine. May also act on other amino acids.</text>
</comment>
<dbReference type="Gene3D" id="3.20.20.10">
    <property type="entry name" value="Alanine racemase"/>
    <property type="match status" value="1"/>
</dbReference>
<evidence type="ECO:0000313" key="9">
    <source>
        <dbReference type="EMBL" id="KPQ28264.1"/>
    </source>
</evidence>
<evidence type="ECO:0000256" key="1">
    <source>
        <dbReference type="ARBA" id="ARBA00000316"/>
    </source>
</evidence>
<dbReference type="Pfam" id="PF01168">
    <property type="entry name" value="Ala_racemase_N"/>
    <property type="match status" value="1"/>
</dbReference>
<gene>
    <name evidence="9" type="primary">alr</name>
    <name evidence="9" type="ORF">HLUCCX14_11590</name>
</gene>
<evidence type="ECO:0000256" key="2">
    <source>
        <dbReference type="ARBA" id="ARBA00001933"/>
    </source>
</evidence>
<dbReference type="InterPro" id="IPR001608">
    <property type="entry name" value="Ala_racemase_N"/>
</dbReference>
<comment type="catalytic activity">
    <reaction evidence="1 5">
        <text>L-alanine = D-alanine</text>
        <dbReference type="Rhea" id="RHEA:20249"/>
        <dbReference type="ChEBI" id="CHEBI:57416"/>
        <dbReference type="ChEBI" id="CHEBI:57972"/>
        <dbReference type="EC" id="5.1.1.1"/>
    </reaction>
</comment>
<comment type="pathway">
    <text evidence="5">Amino-acid biosynthesis; D-alanine biosynthesis; D-alanine from L-alanine: step 1/1.</text>
</comment>
<dbReference type="Proteomes" id="UP000050416">
    <property type="component" value="Unassembled WGS sequence"/>
</dbReference>
<dbReference type="SUPFAM" id="SSF50621">
    <property type="entry name" value="Alanine racemase C-terminal domain-like"/>
    <property type="match status" value="1"/>
</dbReference>
<dbReference type="STRING" id="1305731.GCA_000934705_02153"/>
<feature type="binding site" evidence="5 7">
    <location>
        <position position="302"/>
    </location>
    <ligand>
        <name>substrate</name>
    </ligand>
</feature>
<feature type="active site" description="Proton acceptor; specific for L-alanine" evidence="5">
    <location>
        <position position="254"/>
    </location>
</feature>
<dbReference type="SUPFAM" id="SSF51419">
    <property type="entry name" value="PLP-binding barrel"/>
    <property type="match status" value="1"/>
</dbReference>
<dbReference type="PANTHER" id="PTHR30511">
    <property type="entry name" value="ALANINE RACEMASE"/>
    <property type="match status" value="1"/>
</dbReference>
<dbReference type="GO" id="GO:0030632">
    <property type="term" value="P:D-alanine biosynthetic process"/>
    <property type="evidence" value="ECO:0007669"/>
    <property type="project" value="UniProtKB-UniRule"/>
</dbReference>
<name>A0A0P8B3U0_9GAMM</name>
<dbReference type="InterPro" id="IPR020622">
    <property type="entry name" value="Ala_racemase_pyridoxalP-BS"/>
</dbReference>
<evidence type="ECO:0000259" key="8">
    <source>
        <dbReference type="SMART" id="SM01005"/>
    </source>
</evidence>
<dbReference type="InterPro" id="IPR009006">
    <property type="entry name" value="Ala_racemase/Decarboxylase_C"/>
</dbReference>
<feature type="active site" description="Proton acceptor; specific for D-alanine" evidence="5">
    <location>
        <position position="35"/>
    </location>
</feature>
<dbReference type="GO" id="GO:0008784">
    <property type="term" value="F:alanine racemase activity"/>
    <property type="evidence" value="ECO:0007669"/>
    <property type="project" value="UniProtKB-UniRule"/>
</dbReference>
<dbReference type="PRINTS" id="PR00992">
    <property type="entry name" value="ALARACEMASE"/>
</dbReference>
<dbReference type="PATRIC" id="fig|1305731.5.peg.781"/>
<dbReference type="PANTHER" id="PTHR30511:SF0">
    <property type="entry name" value="ALANINE RACEMASE, CATABOLIC-RELATED"/>
    <property type="match status" value="1"/>
</dbReference>
<dbReference type="OrthoDB" id="9813814at2"/>
<keyword evidence="3 5" id="KW-0663">Pyridoxal phosphate</keyword>
<dbReference type="InterPro" id="IPR029066">
    <property type="entry name" value="PLP-binding_barrel"/>
</dbReference>
<dbReference type="InterPro" id="IPR011079">
    <property type="entry name" value="Ala_racemase_C"/>
</dbReference>
<dbReference type="EMBL" id="LJZQ01000017">
    <property type="protein sequence ID" value="KPQ28264.1"/>
    <property type="molecule type" value="Genomic_DNA"/>
</dbReference>
<dbReference type="InterPro" id="IPR000821">
    <property type="entry name" value="Ala_racemase"/>
</dbReference>
<dbReference type="GO" id="GO:0005829">
    <property type="term" value="C:cytosol"/>
    <property type="evidence" value="ECO:0007669"/>
    <property type="project" value="TreeGrafter"/>
</dbReference>
<proteinExistence type="inferred from homology"/>
<protein>
    <recommendedName>
        <fullName evidence="5">Alanine racemase</fullName>
        <ecNumber evidence="5">5.1.1.1</ecNumber>
    </recommendedName>
</protein>
<dbReference type="HAMAP" id="MF_01201">
    <property type="entry name" value="Ala_racemase"/>
    <property type="match status" value="1"/>
</dbReference>
<feature type="domain" description="Alanine racemase C-terminal" evidence="8">
    <location>
        <begin position="233"/>
        <end position="357"/>
    </location>
</feature>
<organism evidence="9 10">
    <name type="scientific">Marinobacter excellens HL-55</name>
    <dbReference type="NCBI Taxonomy" id="1305731"/>
    <lineage>
        <taxon>Bacteria</taxon>
        <taxon>Pseudomonadati</taxon>
        <taxon>Pseudomonadota</taxon>
        <taxon>Gammaproteobacteria</taxon>
        <taxon>Pseudomonadales</taxon>
        <taxon>Marinobacteraceae</taxon>
        <taxon>Marinobacter</taxon>
    </lineage>
</organism>
<dbReference type="NCBIfam" id="TIGR00492">
    <property type="entry name" value="alr"/>
    <property type="match status" value="1"/>
</dbReference>
<feature type="modified residue" description="N6-(pyridoxal phosphate)lysine" evidence="5 6">
    <location>
        <position position="35"/>
    </location>
</feature>
<dbReference type="Gene3D" id="2.40.37.10">
    <property type="entry name" value="Lyase, Ornithine Decarboxylase, Chain A, domain 1"/>
    <property type="match status" value="1"/>
</dbReference>
<evidence type="ECO:0000256" key="6">
    <source>
        <dbReference type="PIRSR" id="PIRSR600821-50"/>
    </source>
</evidence>
<dbReference type="SMART" id="SM01005">
    <property type="entry name" value="Ala_racemase_C"/>
    <property type="match status" value="1"/>
</dbReference>